<evidence type="ECO:0000313" key="2">
    <source>
        <dbReference type="Proteomes" id="UP000215335"/>
    </source>
</evidence>
<evidence type="ECO:0000313" key="1">
    <source>
        <dbReference type="EMBL" id="OXU28843.1"/>
    </source>
</evidence>
<dbReference type="EMBL" id="NNAY01000369">
    <property type="protein sequence ID" value="OXU28843.1"/>
    <property type="molecule type" value="Genomic_DNA"/>
</dbReference>
<reference evidence="1 2" key="1">
    <citation type="journal article" date="2017" name="Curr. Biol.">
        <title>The Evolution of Venom by Co-option of Single-Copy Genes.</title>
        <authorList>
            <person name="Martinson E.O."/>
            <person name="Mrinalini"/>
            <person name="Kelkar Y.D."/>
            <person name="Chang C.H."/>
            <person name="Werren J.H."/>
        </authorList>
    </citation>
    <scope>NUCLEOTIDE SEQUENCE [LARGE SCALE GENOMIC DNA]</scope>
    <source>
        <strain evidence="1 2">Alberta</strain>
        <tissue evidence="1">Whole body</tissue>
    </source>
</reference>
<protein>
    <submittedName>
        <fullName evidence="1">Uncharacterized protein</fullName>
    </submittedName>
</protein>
<sequence>MLLAALVLTMVIVGWLASFLGGSLLVRMCQRAAPATHAHSLTLGRLSQFPIIVDRESTEKDTATLLPVGVLRRLSEEN</sequence>
<gene>
    <name evidence="1" type="ORF">TSAR_007558</name>
</gene>
<accession>A0A232FE82</accession>
<dbReference type="AlphaFoldDB" id="A0A232FE82"/>
<organism evidence="1 2">
    <name type="scientific">Trichomalopsis sarcophagae</name>
    <dbReference type="NCBI Taxonomy" id="543379"/>
    <lineage>
        <taxon>Eukaryota</taxon>
        <taxon>Metazoa</taxon>
        <taxon>Ecdysozoa</taxon>
        <taxon>Arthropoda</taxon>
        <taxon>Hexapoda</taxon>
        <taxon>Insecta</taxon>
        <taxon>Pterygota</taxon>
        <taxon>Neoptera</taxon>
        <taxon>Endopterygota</taxon>
        <taxon>Hymenoptera</taxon>
        <taxon>Apocrita</taxon>
        <taxon>Proctotrupomorpha</taxon>
        <taxon>Chalcidoidea</taxon>
        <taxon>Pteromalidae</taxon>
        <taxon>Pteromalinae</taxon>
        <taxon>Trichomalopsis</taxon>
    </lineage>
</organism>
<name>A0A232FE82_9HYME</name>
<keyword evidence="2" id="KW-1185">Reference proteome</keyword>
<proteinExistence type="predicted"/>
<dbReference type="Proteomes" id="UP000215335">
    <property type="component" value="Unassembled WGS sequence"/>
</dbReference>
<comment type="caution">
    <text evidence="1">The sequence shown here is derived from an EMBL/GenBank/DDBJ whole genome shotgun (WGS) entry which is preliminary data.</text>
</comment>